<keyword evidence="3" id="KW-1185">Reference proteome</keyword>
<evidence type="ECO:0000313" key="2">
    <source>
        <dbReference type="EMBL" id="GFN75065.1"/>
    </source>
</evidence>
<reference evidence="2 3" key="1">
    <citation type="journal article" date="2021" name="Elife">
        <title>Chloroplast acquisition without the gene transfer in kleptoplastic sea slugs, Plakobranchus ocellatus.</title>
        <authorList>
            <person name="Maeda T."/>
            <person name="Takahashi S."/>
            <person name="Yoshida T."/>
            <person name="Shimamura S."/>
            <person name="Takaki Y."/>
            <person name="Nagai Y."/>
            <person name="Toyoda A."/>
            <person name="Suzuki Y."/>
            <person name="Arimoto A."/>
            <person name="Ishii H."/>
            <person name="Satoh N."/>
            <person name="Nishiyama T."/>
            <person name="Hasebe M."/>
            <person name="Maruyama T."/>
            <person name="Minagawa J."/>
            <person name="Obokata J."/>
            <person name="Shigenobu S."/>
        </authorList>
    </citation>
    <scope>NUCLEOTIDE SEQUENCE [LARGE SCALE GENOMIC DNA]</scope>
</reference>
<feature type="compositionally biased region" description="Polar residues" evidence="1">
    <location>
        <begin position="26"/>
        <end position="35"/>
    </location>
</feature>
<accession>A0AAV3X3A6</accession>
<gene>
    <name evidence="2" type="ORF">PoB_000157100</name>
</gene>
<dbReference type="AlphaFoldDB" id="A0AAV3X3A6"/>
<dbReference type="Proteomes" id="UP000735302">
    <property type="component" value="Unassembled WGS sequence"/>
</dbReference>
<name>A0AAV3X3A6_9GAST</name>
<evidence type="ECO:0000313" key="3">
    <source>
        <dbReference type="Proteomes" id="UP000735302"/>
    </source>
</evidence>
<proteinExistence type="predicted"/>
<protein>
    <submittedName>
        <fullName evidence="2">Uncharacterized protein</fullName>
    </submittedName>
</protein>
<organism evidence="2 3">
    <name type="scientific">Plakobranchus ocellatus</name>
    <dbReference type="NCBI Taxonomy" id="259542"/>
    <lineage>
        <taxon>Eukaryota</taxon>
        <taxon>Metazoa</taxon>
        <taxon>Spiralia</taxon>
        <taxon>Lophotrochozoa</taxon>
        <taxon>Mollusca</taxon>
        <taxon>Gastropoda</taxon>
        <taxon>Heterobranchia</taxon>
        <taxon>Euthyneura</taxon>
        <taxon>Panpulmonata</taxon>
        <taxon>Sacoglossa</taxon>
        <taxon>Placobranchoidea</taxon>
        <taxon>Plakobranchidae</taxon>
        <taxon>Plakobranchus</taxon>
    </lineage>
</organism>
<feature type="region of interest" description="Disordered" evidence="1">
    <location>
        <begin position="1"/>
        <end position="35"/>
    </location>
</feature>
<sequence>MDKRIYPSRPVFSPVQPGQEPLARPDTTSESPDQGLFSRQATASGVGEARIIFIDILFSSRLFGSMEFNGGY</sequence>
<evidence type="ECO:0000256" key="1">
    <source>
        <dbReference type="SAM" id="MobiDB-lite"/>
    </source>
</evidence>
<dbReference type="EMBL" id="BLXT01000208">
    <property type="protein sequence ID" value="GFN75065.1"/>
    <property type="molecule type" value="Genomic_DNA"/>
</dbReference>
<comment type="caution">
    <text evidence="2">The sequence shown here is derived from an EMBL/GenBank/DDBJ whole genome shotgun (WGS) entry which is preliminary data.</text>
</comment>